<dbReference type="InterPro" id="IPR058240">
    <property type="entry name" value="rSAM_sf"/>
</dbReference>
<evidence type="ECO:0000313" key="3">
    <source>
        <dbReference type="Proteomes" id="UP000255291"/>
    </source>
</evidence>
<sequence>FNEIKDRMHTKWKDGKYMAYFQAYTNTHAPLPVLKEKYETVMNLDGVVGLSIATRPDCLPDDVVEYLA</sequence>
<dbReference type="EMBL" id="QRBW01000685">
    <property type="protein sequence ID" value="RDT45181.1"/>
    <property type="molecule type" value="Genomic_DNA"/>
</dbReference>
<protein>
    <submittedName>
        <fullName evidence="2">TIGR01212 family radical SAM protein</fullName>
    </submittedName>
</protein>
<feature type="non-terminal residue" evidence="2">
    <location>
        <position position="68"/>
    </location>
</feature>
<comment type="cofactor">
    <cofactor evidence="1">
        <name>[4Fe-4S] cluster</name>
        <dbReference type="ChEBI" id="CHEBI:49883"/>
    </cofactor>
</comment>
<feature type="non-terminal residue" evidence="2">
    <location>
        <position position="1"/>
    </location>
</feature>
<organism evidence="2 3">
    <name type="scientific">Enterobacter roggenkampii</name>
    <dbReference type="NCBI Taxonomy" id="1812935"/>
    <lineage>
        <taxon>Bacteria</taxon>
        <taxon>Pseudomonadati</taxon>
        <taxon>Pseudomonadota</taxon>
        <taxon>Gammaproteobacteria</taxon>
        <taxon>Enterobacterales</taxon>
        <taxon>Enterobacteriaceae</taxon>
        <taxon>Enterobacter</taxon>
        <taxon>Enterobacter cloacae complex</taxon>
    </lineage>
</organism>
<dbReference type="SUPFAM" id="SSF102114">
    <property type="entry name" value="Radical SAM enzymes"/>
    <property type="match status" value="1"/>
</dbReference>
<comment type="caution">
    <text evidence="2">The sequence shown here is derived from an EMBL/GenBank/DDBJ whole genome shotgun (WGS) entry which is preliminary data.</text>
</comment>
<dbReference type="Proteomes" id="UP000255291">
    <property type="component" value="Unassembled WGS sequence"/>
</dbReference>
<proteinExistence type="predicted"/>
<dbReference type="AlphaFoldDB" id="A0ABD7GN60"/>
<accession>A0ABD7GN60</accession>
<evidence type="ECO:0000313" key="2">
    <source>
        <dbReference type="EMBL" id="RDT45181.1"/>
    </source>
</evidence>
<gene>
    <name evidence="2" type="ORF">DXF87_27400</name>
</gene>
<reference evidence="2 3" key="1">
    <citation type="submission" date="2018-07" db="EMBL/GenBank/DDBJ databases">
        <title>The use of a cohorting ward and systematic surveillance cultures for the control of a Klebsiella pneumoniae carbapenemase (KPC)-producing Enterobacteriaceae outbreak.</title>
        <authorList>
            <person name="Doi Y."/>
        </authorList>
    </citation>
    <scope>NUCLEOTIDE SEQUENCE [LARGE SCALE GENOMIC DNA]</scope>
    <source>
        <strain evidence="2 3">1-RC-17-04017</strain>
    </source>
</reference>
<evidence type="ECO:0000256" key="1">
    <source>
        <dbReference type="ARBA" id="ARBA00001966"/>
    </source>
</evidence>
<name>A0ABD7GN60_9ENTR</name>